<proteinExistence type="predicted"/>
<dbReference type="InterPro" id="IPR013693">
    <property type="entry name" value="SpoIID/LytB_N"/>
</dbReference>
<gene>
    <name evidence="2" type="ORF">ENH14_03970</name>
</gene>
<name>A0A7V0Q8E3_UNCW3</name>
<sequence>MNWKNNLFFILLALIFLSLQCARRKVVRVPEVEKFEFPPVVQRPWGIRIRVGLGEFKKMQIQSVDSFWIYDKKGNLIWSGLGDKLSFNIKEARKASYLYYAFLGEYPTYSEALQAGSSWEDWGYRTRVTEKGKIFKIQGRIIDTRSYYLLEGPYFDIETLNKESPLERKGTYRELRIPPSGLIELKINDRKFQLKDFLRIDSKRPLIIKNFVSPNHYTGNVTKKNLILPPVIEIRTSNDGNLLLIDELDLELYVEGVLKGEMPASFPLEALKAQAIAARTHALATCGKKLSLSSEPYDLSADIFSQAFMGYNTDTKIKKVVQETEGIILFYNSKPARIFFHSVCGGITASSEEIWGEKFPYLKNILDRGVKSVVVSLGTEDAVRKFINMKPDMNCNVSGIENHSLKYYSKYFRWQRSISASKLRESIKQEIGEDPGYILDVKVVRRGKSGRALTVLVKGTRGSIFIEGDFRIRKALGDRPLPSSLFYILHRGNQFIIRGAGFGHGVGMCQVGAASLAIQGKTYREILEHYFPGTYLEKIY</sequence>
<organism evidence="2">
    <name type="scientific">candidate division WOR-3 bacterium</name>
    <dbReference type="NCBI Taxonomy" id="2052148"/>
    <lineage>
        <taxon>Bacteria</taxon>
        <taxon>Bacteria division WOR-3</taxon>
    </lineage>
</organism>
<accession>A0A7V0Q8E3</accession>
<evidence type="ECO:0000259" key="1">
    <source>
        <dbReference type="Pfam" id="PF08486"/>
    </source>
</evidence>
<evidence type="ECO:0000313" key="2">
    <source>
        <dbReference type="EMBL" id="HDL60596.1"/>
    </source>
</evidence>
<dbReference type="GO" id="GO:0030435">
    <property type="term" value="P:sporulation resulting in formation of a cellular spore"/>
    <property type="evidence" value="ECO:0007669"/>
    <property type="project" value="InterPro"/>
</dbReference>
<dbReference type="Proteomes" id="UP000886381">
    <property type="component" value="Unassembled WGS sequence"/>
</dbReference>
<dbReference type="EMBL" id="DRDR01000174">
    <property type="protein sequence ID" value="HDL60596.1"/>
    <property type="molecule type" value="Genomic_DNA"/>
</dbReference>
<dbReference type="NCBIfam" id="TIGR02669">
    <property type="entry name" value="SpoIID_LytB"/>
    <property type="match status" value="1"/>
</dbReference>
<dbReference type="InterPro" id="IPR013486">
    <property type="entry name" value="SpoIID/LytB"/>
</dbReference>
<reference evidence="2" key="1">
    <citation type="journal article" date="2020" name="mSystems">
        <title>Genome- and Community-Level Interaction Insights into Carbon Utilization and Element Cycling Functions of Hydrothermarchaeota in Hydrothermal Sediment.</title>
        <authorList>
            <person name="Zhou Z."/>
            <person name="Liu Y."/>
            <person name="Xu W."/>
            <person name="Pan J."/>
            <person name="Luo Z.H."/>
            <person name="Li M."/>
        </authorList>
    </citation>
    <scope>NUCLEOTIDE SEQUENCE [LARGE SCALE GENOMIC DNA]</scope>
    <source>
        <strain evidence="2">HyVt-28</strain>
    </source>
</reference>
<protein>
    <submittedName>
        <fullName evidence="2">SpoIID/LytB domain-containing protein</fullName>
    </submittedName>
</protein>
<dbReference type="Pfam" id="PF08486">
    <property type="entry name" value="SpoIID"/>
    <property type="match status" value="1"/>
</dbReference>
<feature type="domain" description="Sporulation stage II protein D amidase enhancer LytB N-terminal" evidence="1">
    <location>
        <begin position="239"/>
        <end position="331"/>
    </location>
</feature>
<comment type="caution">
    <text evidence="2">The sequence shown here is derived from an EMBL/GenBank/DDBJ whole genome shotgun (WGS) entry which is preliminary data.</text>
</comment>
<dbReference type="AlphaFoldDB" id="A0A7V0Q8E3"/>